<proteinExistence type="inferred from homology"/>
<feature type="domain" description="Isochorismatase-like" evidence="8">
    <location>
        <begin position="91"/>
        <end position="322"/>
    </location>
</feature>
<evidence type="ECO:0000256" key="3">
    <source>
        <dbReference type="ARBA" id="ARBA00022723"/>
    </source>
</evidence>
<dbReference type="SUPFAM" id="SSF52499">
    <property type="entry name" value="Isochorismatase-like hydrolases"/>
    <property type="match status" value="1"/>
</dbReference>
<dbReference type="Pfam" id="PF00857">
    <property type="entry name" value="Isochorismatase"/>
    <property type="match status" value="1"/>
</dbReference>
<dbReference type="PANTHER" id="PTHR11080:SF2">
    <property type="entry name" value="LD05707P"/>
    <property type="match status" value="1"/>
</dbReference>
<gene>
    <name evidence="9" type="primary">PNC1</name>
    <name evidence="9" type="ORF">AK812_SmicGene38280</name>
</gene>
<evidence type="ECO:0000256" key="4">
    <source>
        <dbReference type="ARBA" id="ARBA00022801"/>
    </source>
</evidence>
<organism evidence="9 10">
    <name type="scientific">Symbiodinium microadriaticum</name>
    <name type="common">Dinoflagellate</name>
    <name type="synonym">Zooxanthella microadriatica</name>
    <dbReference type="NCBI Taxonomy" id="2951"/>
    <lineage>
        <taxon>Eukaryota</taxon>
        <taxon>Sar</taxon>
        <taxon>Alveolata</taxon>
        <taxon>Dinophyceae</taxon>
        <taxon>Suessiales</taxon>
        <taxon>Symbiodiniaceae</taxon>
        <taxon>Symbiodinium</taxon>
    </lineage>
</organism>
<dbReference type="EC" id="3.5.1.19" evidence="6"/>
<evidence type="ECO:0000256" key="2">
    <source>
        <dbReference type="ARBA" id="ARBA00022642"/>
    </source>
</evidence>
<sequence length="3696" mass="395662">MSAQRLQAEHPAGRPGHKCSCKTSFAPARAMMQRGFPAFSLGFALVTAASVQASYAGGEEGIACAAGTEEAALIQRHSVVNEKDMTVPPKSALLVIDMQNDFINGTLPVAGGESIIPTINKLSGLKEWEYVGFTTDYHPANHISFASNSPFNLSAFESIDMAYTSLEEVCGEEYLSIYKESAANCSAKEVHVQFSQELWPDHCIQGTWGQHIHDDVIVPSSAFIIRKGLTTVVDSYGAFTNNYGMYLSSNKPSVLKRIEENSLRSTLKKLGIQHVYVAGLALDYCVKYTTLQALRRDFETSVIIDATKPVSEKTGAEAVHAVTAAVLNAALLFTLRLLWLPSEGDSVMCADPHPSFQIVLLGLPHRKLVVSFVLFLAPALAFKGSRRHAGEAWMELPITRSSEAFLQLSSDQVTLSDGAKGRHKIGGQFHEDRMKELQKVKHALIEMAHEEGTDRAVPAGKSMSFYMSTVIEMINATMRSSLAEQHDADKSVMGLHFKQFDTCLSALSSGLAWPNAILVGGSYAGQAYSGLDIDKKAHNDCRQTQNDKKLLYDTCIDDERMRWEAVKAACDDNFTKFYSTVSAKSTGAWQKQCDSQLEIFSNTAPDADPSGLVDLGDVDTEGYLLAQFNFWDKKLEAYLTAEALCKKATATAEAEKADCSSKLEDFFNISKQCDTLQDSLDGMACQQALARHTKCSDYDTCFTTAESSWKTIKQTMCGASGKEGVLQEELIMIEQIECILDAVTKPNSTTQVAKCLNNPPKRSHALLFPQCSEVVPSKNDIQNCGNHLKPGADADMPGTKPYVEKYYTGPESSPTGYPLPAVSEYEDSNHAPPVDVKACVATCCTKPPAAADNARGLDKRPQDCGFCGGLPCKYCDSEGCCSTQVDGGQCKKKNPYAAVTCKDERQDASEANATNVTMQVRVAAIEAALMAKQRGEIVRDQAAAAGRAAALMARSLGLKVEEQAAMAAAEAALVAVKAAQTPQQQMEAAANAAYAAVEEAASSFFGPTADAESSGHSKATAKMAEEAALTAAVKSALAAGMSKGEAEAASAEAVTQDAGNYAASKAAAVARAQKKPVKVQVQVAVEAAVKATKSTEGSVEEQAVSAGLAASDASRAAGQPVRDEVLWAARHTVELGKEKGLNEPKALALVRHVIRKVAKAHGMSDDQAAAMADMAIDQVAEKICITPKLEGYDVTEESLNQTAAFSVKVACAPGFYGSPKATVCSISGAPYTLLGCFPIVCSTPISMDGYQVTELSRAIYQWNVSAACDDFFAGTPKVTPCSVHNTPYGLTGCVEKHCSTSKKIKGHGYDVTEVSTSMRSFEINVKCHESFKGDPTAHVCKKMNEPYELHGCTHREYCISPSAQKQVGYEINEIDLEIPGFVVKASCSKNYVGEALVEECDDDDGEYVLSGCEPMTCASHMASAPTGYTITSENLEVPDFQVDVECASGYMGDPGATACSTQSGSYSVSGCEPKKCVAPKSKVGYSIVKEASLDMPTLDVSVECADKYMGTPAAAACPDHLGEYVLSGCSPQTCLEPLDVVGYVTQVESLQRPTFAVTAKCARLYEGSPVVTACAQHDRVFNLSGCKPSVCSRPANVKAYTITEEKSLEMRSFNVDVKCALNYTGTASVTDCSKADEPYTLHGCFPQLCTKPSKGATEGYVVTEKSLERPSFDVSATCAVDYMGSPVVSACSGHDLPFTVSGCKPETCTEPTDAEKEGYSITVASLTRPHFSVEIDCAAGYTGTPSVTRCTAHGRPYTFGGCHEIECSTAQTSKGFAIVHESSRRLTSWNVSAKCAAGWYGEVVVEPCSEHRKPFTLSGCAPMVCTSLKDTPPEGYVVNAESSLTVHSFGVKASCAPGYHGTAQVASCSSHQTAYTLTGCHPIVCASMALAPPTGYIVKAETSLEQLSFGVKTECAAGYYGTPVAKACKSEGLPYTLEGCSVKVCKSRVGNVPRDIVLVKEGSLEVPSFTINAHCHPGYMNESTVPKGKISVRPCTKHGEYYKLEGCEHEVCESMSKDPPTGYKVFAEESLQITTFQVDIGCDEGYTGSPKVGVCKNHALPYSFAGCRKIMCTSPVLPAGHLVVENVKTQLDFQVDASCADKYMGTPKTVACQEDGKPYALDGCVPEVCNAPASTVGYTVVEGSLERPSFRVTATCAAGFYGTPVVAPCMAHHESYKLSGCQPEPCISPDASDTVAYKIKEVSLEVPTFNVSATCTDDALGNATTHVCASKYSKYSVKGCSIPFCTKPAAPQLVGYTVDKETSLKMLKLDVKVSCAENYTGAASVKTCPGHGTAYSVDGCVPFKCTSAARSSEDGLIVFEKSLQKLDFEVHADCEDGFGGKPEVKICEAHNTSYTIGGCTKQFCASPVGDDTAGYVITESNLHRAPNMFSVTAKCAAGYFGTPKVSVCKGPNLPYAIEGCEPVECKSPRNLTSSGYMVFENSKQLPDFNVKAECLDKFLGTPKVTPCESHEEVYNLTGCEPAKCVMPSKEELQAYDLEVKSLERPFFSVVPRCKYRPNGKVTEGKVTACSNHLEPFKVEGCFLQCNSTSLGVEQGYIVHEKNLLMPDFDVEVSCAPDYVGKPVVSACSKPLTTYSVSGCRPMKCIAPTAEAKKDYVVKETSLEKPTFGVSATCLKGGMAGEVVPCIFDGEPYTLKGCDEASCESPHRTQETGYTVYEKDRHFRSFKVSADCSAGFMGLGVVHRCTQPGEAFTLTGCEPKTCKAPIGIEKTDYDLTESSLDIPTFKVGVRCKYGGTGTAKVCADHDHAYTLKGCAPPVCATPTETEGYVVTENSRLIREFQVSAKCAAGYIGKPVATECIEHDRPYGLAGCVPVKCTTPDADSLVNYLVTETSLELPSYDVTARCADVGTPAKSIACKKDGQPYALTGCKQHCTKPDVIPKGHVVTESNLLISVFDVKVECGQGYTGVPIVTQCTLAGEPYSVSGCVPQKCAIPPDEISHKYEIKVNSLERPSFDVEVQCKGGQTSTPKASACDGDGKPFGLEGCMGLQCTSPKGGVSDGYVVYEGSIMSNSFNVQASCAKGYTGHAKASACTVDEGPYTLSGCKPKTCKAPTYIHQEHVQYEVTERSLEMPSFSVGVRCKGEKAGIPKAIQCEEDGQPYRLEGCKPLECLSPKAKKDDGYVVYEGSRQTNHFEVTARCAQGYKGHAKVEMCAEDQTPYILSGCEPMKCVEPREVEMTSYDLSVHSLELPSFSVSARCKTHQKKGEVVRAVPCKDDGDEFTLEGCVPGQCTSPSNAASGGYVVYEASMIVNSFDVTAKCAAGYKGKASVAVCKDVDEPYSLGGCEPEKCTEPTARDMEGYDLTVFSLERPSFSVGLKCTSGIGHGKAKECTKDGEPYTLEGCYIGECASPREDLGHGYIVYEQSKMRHNFEVTAECAKGYRGFAKVTECSKADEPYNLTGCVPETCVEPSVEDSANYDYSIFSLKRPSFSVTARCKHGFLNATASECAYDGGPFVLEGCKDACASPKRAADDGYTVVEKKLVMDEFTVDALCMPDYKGTAKVAKCPSARQPYVLSGCEPKKCVLPSAEDRAAYALTIYSTDAPSFSVTARCKNGVGTGKAKKCSEDGQAFILEGCPSLCTSPKKTADEGYVVFERSMLRKQFDVGAICADGYKGNASSTEKANYNIVTYSLEPYRAVVTICPTNWRDVAPSAVDGPRWKAAGEEPVPSHSILLVAFA</sequence>
<reference evidence="9 10" key="1">
    <citation type="submission" date="2016-02" db="EMBL/GenBank/DDBJ databases">
        <title>Genome analysis of coral dinoflagellate symbionts highlights evolutionary adaptations to a symbiotic lifestyle.</title>
        <authorList>
            <person name="Aranda M."/>
            <person name="Li Y."/>
            <person name="Liew Y.J."/>
            <person name="Baumgarten S."/>
            <person name="Simakov O."/>
            <person name="Wilson M."/>
            <person name="Piel J."/>
            <person name="Ashoor H."/>
            <person name="Bougouffa S."/>
            <person name="Bajic V.B."/>
            <person name="Ryu T."/>
            <person name="Ravasi T."/>
            <person name="Bayer T."/>
            <person name="Micklem G."/>
            <person name="Kim H."/>
            <person name="Bhak J."/>
            <person name="Lajeunesse T.C."/>
            <person name="Voolstra C.R."/>
        </authorList>
    </citation>
    <scope>NUCLEOTIDE SEQUENCE [LARGE SCALE GENOMIC DNA]</scope>
    <source>
        <strain evidence="9 10">CCMP2467</strain>
    </source>
</reference>
<evidence type="ECO:0000256" key="6">
    <source>
        <dbReference type="ARBA" id="ARBA00039017"/>
    </source>
</evidence>
<dbReference type="GO" id="GO:0019363">
    <property type="term" value="P:pyridine nucleotide biosynthetic process"/>
    <property type="evidence" value="ECO:0007669"/>
    <property type="project" value="UniProtKB-KW"/>
</dbReference>
<comment type="caution">
    <text evidence="9">The sequence shown here is derived from an EMBL/GenBank/DDBJ whole genome shotgun (WGS) entry which is preliminary data.</text>
</comment>
<evidence type="ECO:0000256" key="5">
    <source>
        <dbReference type="ARBA" id="ARBA00037900"/>
    </source>
</evidence>
<evidence type="ECO:0000256" key="7">
    <source>
        <dbReference type="ARBA" id="ARBA00043224"/>
    </source>
</evidence>
<dbReference type="OrthoDB" id="406524at2759"/>
<dbReference type="GO" id="GO:0008936">
    <property type="term" value="F:nicotinamidase activity"/>
    <property type="evidence" value="ECO:0007669"/>
    <property type="project" value="UniProtKB-EC"/>
</dbReference>
<dbReference type="EMBL" id="LSRX01001303">
    <property type="protein sequence ID" value="OLP81205.1"/>
    <property type="molecule type" value="Genomic_DNA"/>
</dbReference>
<evidence type="ECO:0000313" key="9">
    <source>
        <dbReference type="EMBL" id="OLP81205.1"/>
    </source>
</evidence>
<accession>A0A1Q9CE54</accession>
<keyword evidence="2" id="KW-0662">Pyridine nucleotide biosynthesis</keyword>
<dbReference type="InterPro" id="IPR000868">
    <property type="entry name" value="Isochorismatase-like_dom"/>
</dbReference>
<comment type="pathway">
    <text evidence="5">Cofactor biosynthesis; nicotinate biosynthesis; nicotinate from nicotinamide: step 1/1.</text>
</comment>
<name>A0A1Q9CE54_SYMMI</name>
<keyword evidence="10" id="KW-1185">Reference proteome</keyword>
<evidence type="ECO:0000259" key="8">
    <source>
        <dbReference type="Pfam" id="PF00857"/>
    </source>
</evidence>
<dbReference type="GO" id="GO:0046872">
    <property type="term" value="F:metal ion binding"/>
    <property type="evidence" value="ECO:0007669"/>
    <property type="project" value="UniProtKB-KW"/>
</dbReference>
<comment type="similarity">
    <text evidence="1">Belongs to the isochorismatase family.</text>
</comment>
<evidence type="ECO:0000256" key="1">
    <source>
        <dbReference type="ARBA" id="ARBA00006336"/>
    </source>
</evidence>
<dbReference type="Gene3D" id="3.40.50.850">
    <property type="entry name" value="Isochorismatase-like"/>
    <property type="match status" value="1"/>
</dbReference>
<evidence type="ECO:0000313" key="10">
    <source>
        <dbReference type="Proteomes" id="UP000186817"/>
    </source>
</evidence>
<dbReference type="InterPro" id="IPR036380">
    <property type="entry name" value="Isochorismatase-like_sf"/>
</dbReference>
<keyword evidence="4" id="KW-0378">Hydrolase</keyword>
<keyword evidence="3" id="KW-0479">Metal-binding</keyword>
<protein>
    <recommendedName>
        <fullName evidence="6">nicotinamidase</fullName>
        <ecNumber evidence="6">3.5.1.19</ecNumber>
    </recommendedName>
    <alternativeName>
        <fullName evidence="7">Nicotinamide deamidase</fullName>
    </alternativeName>
</protein>
<dbReference type="Proteomes" id="UP000186817">
    <property type="component" value="Unassembled WGS sequence"/>
</dbReference>
<dbReference type="InterPro" id="IPR052347">
    <property type="entry name" value="Isochorismatase_Nicotinamidase"/>
</dbReference>
<dbReference type="PANTHER" id="PTHR11080">
    <property type="entry name" value="PYRAZINAMIDASE/NICOTINAMIDASE"/>
    <property type="match status" value="1"/>
</dbReference>